<sequence length="215" mass="24674">MSKELVKLVNLWDRYSENDPELDIRGFCLKYLSEMGESAAQQVQPGFTVDGRLINLVNRLNRFAGMYSKKALLHSELNNLEDWGYLISLNFMDSPKKSELIAELLSEFPSGIEVIKRLVNSGLAEEFDDPTDRRSKRIKITQKGQRVLFETMHYMKDIATLAFGPLTEAEKQLLMLLLQKLDKFHLDNYKETRPSDYHGAVQALKQSLEKSAEKG</sequence>
<keyword evidence="3" id="KW-1185">Reference proteome</keyword>
<evidence type="ECO:0000259" key="1">
    <source>
        <dbReference type="PROSITE" id="PS50995"/>
    </source>
</evidence>
<dbReference type="InterPro" id="IPR000835">
    <property type="entry name" value="HTH_MarR-typ"/>
</dbReference>
<dbReference type="Gene3D" id="1.10.10.10">
    <property type="entry name" value="Winged helix-like DNA-binding domain superfamily/Winged helix DNA-binding domain"/>
    <property type="match status" value="1"/>
</dbReference>
<dbReference type="PROSITE" id="PS50995">
    <property type="entry name" value="HTH_MARR_2"/>
    <property type="match status" value="1"/>
</dbReference>
<comment type="caution">
    <text evidence="2">The sequence shown here is derived from an EMBL/GenBank/DDBJ whole genome shotgun (WGS) entry which is preliminary data.</text>
</comment>
<organism evidence="2 3">
    <name type="scientific">Mariniradius sediminis</name>
    <dbReference type="NCBI Taxonomy" id="2909237"/>
    <lineage>
        <taxon>Bacteria</taxon>
        <taxon>Pseudomonadati</taxon>
        <taxon>Bacteroidota</taxon>
        <taxon>Cytophagia</taxon>
        <taxon>Cytophagales</taxon>
        <taxon>Cyclobacteriaceae</taxon>
        <taxon>Mariniradius</taxon>
    </lineage>
</organism>
<dbReference type="EMBL" id="JAKEVZ010000001">
    <property type="protein sequence ID" value="MCF1749655.1"/>
    <property type="molecule type" value="Genomic_DNA"/>
</dbReference>
<dbReference type="Pfam" id="PF13463">
    <property type="entry name" value="HTH_27"/>
    <property type="match status" value="1"/>
</dbReference>
<dbReference type="InterPro" id="IPR036390">
    <property type="entry name" value="WH_DNA-bd_sf"/>
</dbReference>
<dbReference type="InterPro" id="IPR036388">
    <property type="entry name" value="WH-like_DNA-bd_sf"/>
</dbReference>
<dbReference type="PRINTS" id="PR00598">
    <property type="entry name" value="HTHMARR"/>
</dbReference>
<feature type="domain" description="HTH marR-type" evidence="1">
    <location>
        <begin position="50"/>
        <end position="183"/>
    </location>
</feature>
<proteinExistence type="predicted"/>
<protein>
    <submittedName>
        <fullName evidence="2">MarR family winged helix-turn-helix transcriptional regulator</fullName>
    </submittedName>
</protein>
<reference evidence="2 3" key="1">
    <citation type="submission" date="2022-01" db="EMBL/GenBank/DDBJ databases">
        <title>Mariniradius saccharolyticus sp. nov., isolated from sediment of a river.</title>
        <authorList>
            <person name="Liu H."/>
        </authorList>
    </citation>
    <scope>NUCLEOTIDE SEQUENCE [LARGE SCALE GENOMIC DNA]</scope>
    <source>
        <strain evidence="2 3">RY-2</strain>
    </source>
</reference>
<dbReference type="Proteomes" id="UP001201449">
    <property type="component" value="Unassembled WGS sequence"/>
</dbReference>
<evidence type="ECO:0000313" key="2">
    <source>
        <dbReference type="EMBL" id="MCF1749655.1"/>
    </source>
</evidence>
<name>A0ABS9BQA5_9BACT</name>
<dbReference type="SMART" id="SM00347">
    <property type="entry name" value="HTH_MARR"/>
    <property type="match status" value="1"/>
</dbReference>
<dbReference type="RefSeq" id="WP_234859830.1">
    <property type="nucleotide sequence ID" value="NZ_JAKEVZ010000001.1"/>
</dbReference>
<gene>
    <name evidence="2" type="ORF">L0U89_01125</name>
</gene>
<accession>A0ABS9BQA5</accession>
<dbReference type="SUPFAM" id="SSF46785">
    <property type="entry name" value="Winged helix' DNA-binding domain"/>
    <property type="match status" value="1"/>
</dbReference>
<evidence type="ECO:0000313" key="3">
    <source>
        <dbReference type="Proteomes" id="UP001201449"/>
    </source>
</evidence>